<dbReference type="AlphaFoldDB" id="A0A0N7KDY5"/>
<dbReference type="Proteomes" id="UP000059680">
    <property type="component" value="Chromosome 1"/>
</dbReference>
<name>A0A0N7KDY5_ORYSJ</name>
<sequence length="178" mass="18211">MAVPAPSAPALATAVSGGEGAAARARWRGRWLPGPPSPSSTSLPHHAPSARPCRASSACVGVGLFSPMPPPGGWPLALSPETEGDDVANRGLPSTCAPVIPHEPASTTTPPSASPPPPRPFPAAATEGPMPIWWAATAHHTIGPPRLLHRQGDGTPHFFHPTPSVGTAAAWGICFRRP</sequence>
<keyword evidence="3" id="KW-1185">Reference proteome</keyword>
<reference evidence="3" key="1">
    <citation type="journal article" date="2005" name="Nature">
        <title>The map-based sequence of the rice genome.</title>
        <authorList>
            <consortium name="International rice genome sequencing project (IRGSP)"/>
            <person name="Matsumoto T."/>
            <person name="Wu J."/>
            <person name="Kanamori H."/>
            <person name="Katayose Y."/>
            <person name="Fujisawa M."/>
            <person name="Namiki N."/>
            <person name="Mizuno H."/>
            <person name="Yamamoto K."/>
            <person name="Antonio B.A."/>
            <person name="Baba T."/>
            <person name="Sakata K."/>
            <person name="Nagamura Y."/>
            <person name="Aoki H."/>
            <person name="Arikawa K."/>
            <person name="Arita K."/>
            <person name="Bito T."/>
            <person name="Chiden Y."/>
            <person name="Fujitsuka N."/>
            <person name="Fukunaka R."/>
            <person name="Hamada M."/>
            <person name="Harada C."/>
            <person name="Hayashi A."/>
            <person name="Hijishita S."/>
            <person name="Honda M."/>
            <person name="Hosokawa S."/>
            <person name="Ichikawa Y."/>
            <person name="Idonuma A."/>
            <person name="Iijima M."/>
            <person name="Ikeda M."/>
            <person name="Ikeno M."/>
            <person name="Ito K."/>
            <person name="Ito S."/>
            <person name="Ito T."/>
            <person name="Ito Y."/>
            <person name="Ito Y."/>
            <person name="Iwabuchi A."/>
            <person name="Kamiya K."/>
            <person name="Karasawa W."/>
            <person name="Kurita K."/>
            <person name="Katagiri S."/>
            <person name="Kikuta A."/>
            <person name="Kobayashi H."/>
            <person name="Kobayashi N."/>
            <person name="Machita K."/>
            <person name="Maehara T."/>
            <person name="Masukawa M."/>
            <person name="Mizubayashi T."/>
            <person name="Mukai Y."/>
            <person name="Nagasaki H."/>
            <person name="Nagata Y."/>
            <person name="Naito S."/>
            <person name="Nakashima M."/>
            <person name="Nakama Y."/>
            <person name="Nakamichi Y."/>
            <person name="Nakamura M."/>
            <person name="Meguro A."/>
            <person name="Negishi M."/>
            <person name="Ohta I."/>
            <person name="Ohta T."/>
            <person name="Okamoto M."/>
            <person name="Ono N."/>
            <person name="Saji S."/>
            <person name="Sakaguchi M."/>
            <person name="Sakai K."/>
            <person name="Shibata M."/>
            <person name="Shimokawa T."/>
            <person name="Song J."/>
            <person name="Takazaki Y."/>
            <person name="Terasawa K."/>
            <person name="Tsugane M."/>
            <person name="Tsuji K."/>
            <person name="Ueda S."/>
            <person name="Waki K."/>
            <person name="Yamagata H."/>
            <person name="Yamamoto M."/>
            <person name="Yamamoto S."/>
            <person name="Yamane H."/>
            <person name="Yoshiki S."/>
            <person name="Yoshihara R."/>
            <person name="Yukawa K."/>
            <person name="Zhong H."/>
            <person name="Yano M."/>
            <person name="Yuan Q."/>
            <person name="Ouyang S."/>
            <person name="Liu J."/>
            <person name="Jones K.M."/>
            <person name="Gansberger K."/>
            <person name="Moffat K."/>
            <person name="Hill J."/>
            <person name="Bera J."/>
            <person name="Fadrosh D."/>
            <person name="Jin S."/>
            <person name="Johri S."/>
            <person name="Kim M."/>
            <person name="Overton L."/>
            <person name="Reardon M."/>
            <person name="Tsitrin T."/>
            <person name="Vuong H."/>
            <person name="Weaver B."/>
            <person name="Ciecko A."/>
            <person name="Tallon L."/>
            <person name="Jackson J."/>
            <person name="Pai G."/>
            <person name="Aken S.V."/>
            <person name="Utterback T."/>
            <person name="Reidmuller S."/>
            <person name="Feldblyum T."/>
            <person name="Hsiao J."/>
            <person name="Zismann V."/>
            <person name="Iobst S."/>
            <person name="de Vazeille A.R."/>
            <person name="Buell C.R."/>
            <person name="Ying K."/>
            <person name="Li Y."/>
            <person name="Lu T."/>
            <person name="Huang Y."/>
            <person name="Zhao Q."/>
            <person name="Feng Q."/>
            <person name="Zhang L."/>
            <person name="Zhu J."/>
            <person name="Weng Q."/>
            <person name="Mu J."/>
            <person name="Lu Y."/>
            <person name="Fan D."/>
            <person name="Liu Y."/>
            <person name="Guan J."/>
            <person name="Zhang Y."/>
            <person name="Yu S."/>
            <person name="Liu X."/>
            <person name="Zhang Y."/>
            <person name="Hong G."/>
            <person name="Han B."/>
            <person name="Choisne N."/>
            <person name="Demange N."/>
            <person name="Orjeda G."/>
            <person name="Samain S."/>
            <person name="Cattolico L."/>
            <person name="Pelletier E."/>
            <person name="Couloux A."/>
            <person name="Segurens B."/>
            <person name="Wincker P."/>
            <person name="D'Hont A."/>
            <person name="Scarpelli C."/>
            <person name="Weissenbach J."/>
            <person name="Salanoubat M."/>
            <person name="Quetier F."/>
            <person name="Yu Y."/>
            <person name="Kim H.R."/>
            <person name="Rambo T."/>
            <person name="Currie J."/>
            <person name="Collura K."/>
            <person name="Luo M."/>
            <person name="Yang T."/>
            <person name="Ammiraju J.S.S."/>
            <person name="Engler F."/>
            <person name="Soderlund C."/>
            <person name="Wing R.A."/>
            <person name="Palmer L.E."/>
            <person name="de la Bastide M."/>
            <person name="Spiegel L."/>
            <person name="Nascimento L."/>
            <person name="Zutavern T."/>
            <person name="O'Shaughnessy A."/>
            <person name="Dike S."/>
            <person name="Dedhia N."/>
            <person name="Preston R."/>
            <person name="Balija V."/>
            <person name="McCombie W.R."/>
            <person name="Chow T."/>
            <person name="Chen H."/>
            <person name="Chung M."/>
            <person name="Chen C."/>
            <person name="Shaw J."/>
            <person name="Wu H."/>
            <person name="Hsiao K."/>
            <person name="Chao Y."/>
            <person name="Chu M."/>
            <person name="Cheng C."/>
            <person name="Hour A."/>
            <person name="Lee P."/>
            <person name="Lin S."/>
            <person name="Lin Y."/>
            <person name="Liou J."/>
            <person name="Liu S."/>
            <person name="Hsing Y."/>
            <person name="Raghuvanshi S."/>
            <person name="Mohanty A."/>
            <person name="Bharti A.K."/>
            <person name="Gaur A."/>
            <person name="Gupta V."/>
            <person name="Kumar D."/>
            <person name="Ravi V."/>
            <person name="Vij S."/>
            <person name="Kapur A."/>
            <person name="Khurana P."/>
            <person name="Khurana P."/>
            <person name="Khurana J.P."/>
            <person name="Tyagi A.K."/>
            <person name="Gaikwad K."/>
            <person name="Singh A."/>
            <person name="Dalal V."/>
            <person name="Srivastava S."/>
            <person name="Dixit A."/>
            <person name="Pal A.K."/>
            <person name="Ghazi I.A."/>
            <person name="Yadav M."/>
            <person name="Pandit A."/>
            <person name="Bhargava A."/>
            <person name="Sureshbabu K."/>
            <person name="Batra K."/>
            <person name="Sharma T.R."/>
            <person name="Mohapatra T."/>
            <person name="Singh N.K."/>
            <person name="Messing J."/>
            <person name="Nelson A.B."/>
            <person name="Fuks G."/>
            <person name="Kavchok S."/>
            <person name="Keizer G."/>
            <person name="Linton E."/>
            <person name="Llaca V."/>
            <person name="Song R."/>
            <person name="Tanyolac B."/>
            <person name="Young S."/>
            <person name="Ho-Il K."/>
            <person name="Hahn J.H."/>
            <person name="Sangsakoo G."/>
            <person name="Vanavichit A."/>
            <person name="de Mattos Luiz.A.T."/>
            <person name="Zimmer P.D."/>
            <person name="Malone G."/>
            <person name="Dellagostin O."/>
            <person name="de Oliveira A.C."/>
            <person name="Bevan M."/>
            <person name="Bancroft I."/>
            <person name="Minx P."/>
            <person name="Cordum H."/>
            <person name="Wilson R."/>
            <person name="Cheng Z."/>
            <person name="Jin W."/>
            <person name="Jiang J."/>
            <person name="Leong S.A."/>
            <person name="Iwama H."/>
            <person name="Gojobori T."/>
            <person name="Itoh T."/>
            <person name="Niimura Y."/>
            <person name="Fujii Y."/>
            <person name="Habara T."/>
            <person name="Sakai H."/>
            <person name="Sato Y."/>
            <person name="Wilson G."/>
            <person name="Kumar K."/>
            <person name="McCouch S."/>
            <person name="Juretic N."/>
            <person name="Hoen D."/>
            <person name="Wright S."/>
            <person name="Bruskiewich R."/>
            <person name="Bureau T."/>
            <person name="Miyao A."/>
            <person name="Hirochika H."/>
            <person name="Nishikawa T."/>
            <person name="Kadowaki K."/>
            <person name="Sugiura M."/>
            <person name="Burr B."/>
            <person name="Sasaki T."/>
        </authorList>
    </citation>
    <scope>NUCLEOTIDE SEQUENCE [LARGE SCALE GENOMIC DNA]</scope>
    <source>
        <strain evidence="3">cv. Nipponbare</strain>
    </source>
</reference>
<evidence type="ECO:0000256" key="1">
    <source>
        <dbReference type="SAM" id="MobiDB-lite"/>
    </source>
</evidence>
<reference evidence="2 3" key="2">
    <citation type="journal article" date="2013" name="Plant Cell Physiol.">
        <title>Rice Annotation Project Database (RAP-DB): an integrative and interactive database for rice genomics.</title>
        <authorList>
            <person name="Sakai H."/>
            <person name="Lee S.S."/>
            <person name="Tanaka T."/>
            <person name="Numa H."/>
            <person name="Kim J."/>
            <person name="Kawahara Y."/>
            <person name="Wakimoto H."/>
            <person name="Yang C.C."/>
            <person name="Iwamoto M."/>
            <person name="Abe T."/>
            <person name="Yamada Y."/>
            <person name="Muto A."/>
            <person name="Inokuchi H."/>
            <person name="Ikemura T."/>
            <person name="Matsumoto T."/>
            <person name="Sasaki T."/>
            <person name="Itoh T."/>
        </authorList>
    </citation>
    <scope>NUCLEOTIDE SEQUENCE [LARGE SCALE GENOMIC DNA]</scope>
    <source>
        <strain evidence="3">cv. Nipponbare</strain>
    </source>
</reference>
<gene>
    <name evidence="2" type="ordered locus">Os01g0815000</name>
    <name evidence="2" type="ORF">OSNPB_010815000</name>
</gene>
<protein>
    <submittedName>
        <fullName evidence="2">Os01g0815000 protein</fullName>
    </submittedName>
</protein>
<feature type="region of interest" description="Disordered" evidence="1">
    <location>
        <begin position="73"/>
        <end position="123"/>
    </location>
</feature>
<reference evidence="2 3" key="3">
    <citation type="journal article" date="2013" name="Rice">
        <title>Improvement of the Oryza sativa Nipponbare reference genome using next generation sequence and optical map data.</title>
        <authorList>
            <person name="Kawahara Y."/>
            <person name="de la Bastide M."/>
            <person name="Hamilton J.P."/>
            <person name="Kanamori H."/>
            <person name="McCombie W.R."/>
            <person name="Ouyang S."/>
            <person name="Schwartz D.C."/>
            <person name="Tanaka T."/>
            <person name="Wu J."/>
            <person name="Zhou S."/>
            <person name="Childs K.L."/>
            <person name="Davidson R.M."/>
            <person name="Lin H."/>
            <person name="Quesada-Ocampo L."/>
            <person name="Vaillancourt B."/>
            <person name="Sakai H."/>
            <person name="Lee S.S."/>
            <person name="Kim J."/>
            <person name="Numa H."/>
            <person name="Itoh T."/>
            <person name="Buell C.R."/>
            <person name="Matsumoto T."/>
        </authorList>
    </citation>
    <scope>NUCLEOTIDE SEQUENCE [LARGE SCALE GENOMIC DNA]</scope>
    <source>
        <strain evidence="3">cv. Nipponbare</strain>
    </source>
</reference>
<dbReference type="InParanoid" id="A0A0N7KDY5"/>
<feature type="compositionally biased region" description="Low complexity" evidence="1">
    <location>
        <begin position="39"/>
        <end position="50"/>
    </location>
</feature>
<evidence type="ECO:0000313" key="3">
    <source>
        <dbReference type="Proteomes" id="UP000059680"/>
    </source>
</evidence>
<evidence type="ECO:0000313" key="2">
    <source>
        <dbReference type="EMBL" id="BAS74913.1"/>
    </source>
</evidence>
<feature type="compositionally biased region" description="Pro residues" evidence="1">
    <location>
        <begin position="112"/>
        <end position="121"/>
    </location>
</feature>
<accession>A0A0N7KDY5</accession>
<dbReference type="PaxDb" id="39947-A0A0N7KDY5"/>
<organism evidence="2 3">
    <name type="scientific">Oryza sativa subsp. japonica</name>
    <name type="common">Rice</name>
    <dbReference type="NCBI Taxonomy" id="39947"/>
    <lineage>
        <taxon>Eukaryota</taxon>
        <taxon>Viridiplantae</taxon>
        <taxon>Streptophyta</taxon>
        <taxon>Embryophyta</taxon>
        <taxon>Tracheophyta</taxon>
        <taxon>Spermatophyta</taxon>
        <taxon>Magnoliopsida</taxon>
        <taxon>Liliopsida</taxon>
        <taxon>Poales</taxon>
        <taxon>Poaceae</taxon>
        <taxon>BOP clade</taxon>
        <taxon>Oryzoideae</taxon>
        <taxon>Oryzeae</taxon>
        <taxon>Oryzinae</taxon>
        <taxon>Oryza</taxon>
        <taxon>Oryza sativa</taxon>
    </lineage>
</organism>
<dbReference type="EMBL" id="AP014957">
    <property type="protein sequence ID" value="BAS74913.1"/>
    <property type="molecule type" value="Genomic_DNA"/>
</dbReference>
<proteinExistence type="predicted"/>
<feature type="region of interest" description="Disordered" evidence="1">
    <location>
        <begin position="1"/>
        <end position="50"/>
    </location>
</feature>